<organism evidence="1 2">
    <name type="scientific">Glycocaulis alkaliphilus</name>
    <dbReference type="NCBI Taxonomy" id="1434191"/>
    <lineage>
        <taxon>Bacteria</taxon>
        <taxon>Pseudomonadati</taxon>
        <taxon>Pseudomonadota</taxon>
        <taxon>Alphaproteobacteria</taxon>
        <taxon>Maricaulales</taxon>
        <taxon>Maricaulaceae</taxon>
        <taxon>Glycocaulis</taxon>
    </lineage>
</organism>
<dbReference type="Pfam" id="PF04325">
    <property type="entry name" value="DUF465"/>
    <property type="match status" value="1"/>
</dbReference>
<dbReference type="InterPro" id="IPR038444">
    <property type="entry name" value="DUF465_sf"/>
</dbReference>
<evidence type="ECO:0000313" key="2">
    <source>
        <dbReference type="Proteomes" id="UP000286954"/>
    </source>
</evidence>
<name>A0A3T0ECW5_9PROT</name>
<proteinExistence type="predicted"/>
<protein>
    <submittedName>
        <fullName evidence="1">Uncharacterized protein</fullName>
    </submittedName>
</protein>
<accession>A0A3T0ECW5</accession>
<sequence>MFGDLDEDALVAKLAELRREHRALDAEVRAAQECGVVDQLKLVRLKRRKLMLKDMIFALEDQLNPDIIA</sequence>
<dbReference type="KEGG" id="gak:X907_2634"/>
<dbReference type="AlphaFoldDB" id="A0A3T0ECW5"/>
<keyword evidence="2" id="KW-1185">Reference proteome</keyword>
<gene>
    <name evidence="1" type="ORF">X907_2634</name>
</gene>
<evidence type="ECO:0000313" key="1">
    <source>
        <dbReference type="EMBL" id="AZU05145.1"/>
    </source>
</evidence>
<dbReference type="Proteomes" id="UP000286954">
    <property type="component" value="Chromosome"/>
</dbReference>
<reference evidence="1 2" key="1">
    <citation type="submission" date="2016-12" db="EMBL/GenBank/DDBJ databases">
        <title>The genome of dimorphic prosthecate Glycocaulis alkaliphilus 6b-8t, isolated from crude oil dictates its adaptability in petroleum environments.</title>
        <authorList>
            <person name="Wu X.-L."/>
            <person name="Geng S."/>
        </authorList>
    </citation>
    <scope>NUCLEOTIDE SEQUENCE [LARGE SCALE GENOMIC DNA]</scope>
    <source>
        <strain evidence="1 2">6B-8</strain>
    </source>
</reference>
<dbReference type="OrthoDB" id="7869924at2"/>
<dbReference type="InterPro" id="IPR007420">
    <property type="entry name" value="DUF465"/>
</dbReference>
<dbReference type="EMBL" id="CP018911">
    <property type="protein sequence ID" value="AZU05145.1"/>
    <property type="molecule type" value="Genomic_DNA"/>
</dbReference>
<dbReference type="Gene3D" id="6.10.280.50">
    <property type="match status" value="1"/>
</dbReference>